<keyword evidence="4 9" id="KW-0479">Metal-binding</keyword>
<protein>
    <submittedName>
        <fullName evidence="12">Uncharacterized protein</fullName>
    </submittedName>
</protein>
<gene>
    <name evidence="12" type="ORF">KI387_028803</name>
</gene>
<evidence type="ECO:0000256" key="7">
    <source>
        <dbReference type="ARBA" id="ARBA00023033"/>
    </source>
</evidence>
<feature type="transmembrane region" description="Helical" evidence="11">
    <location>
        <begin position="24"/>
        <end position="42"/>
    </location>
</feature>
<dbReference type="GO" id="GO:0005506">
    <property type="term" value="F:iron ion binding"/>
    <property type="evidence" value="ECO:0007669"/>
    <property type="project" value="InterPro"/>
</dbReference>
<name>A0AA38CDN5_TAXCH</name>
<dbReference type="GO" id="GO:0004497">
    <property type="term" value="F:monooxygenase activity"/>
    <property type="evidence" value="ECO:0007669"/>
    <property type="project" value="UniProtKB-KW"/>
</dbReference>
<keyword evidence="8" id="KW-0876">Taxol biosynthesis</keyword>
<evidence type="ECO:0000256" key="4">
    <source>
        <dbReference type="ARBA" id="ARBA00022723"/>
    </source>
</evidence>
<evidence type="ECO:0000256" key="9">
    <source>
        <dbReference type="PIRSR" id="PIRSR602401-1"/>
    </source>
</evidence>
<dbReference type="SUPFAM" id="SSF48264">
    <property type="entry name" value="Cytochrome P450"/>
    <property type="match status" value="1"/>
</dbReference>
<evidence type="ECO:0000256" key="10">
    <source>
        <dbReference type="RuleBase" id="RU000461"/>
    </source>
</evidence>
<dbReference type="GO" id="GO:0016125">
    <property type="term" value="P:sterol metabolic process"/>
    <property type="evidence" value="ECO:0007669"/>
    <property type="project" value="TreeGrafter"/>
</dbReference>
<dbReference type="Gene3D" id="1.10.630.10">
    <property type="entry name" value="Cytochrome P450"/>
    <property type="match status" value="1"/>
</dbReference>
<keyword evidence="11" id="KW-1133">Transmembrane helix</keyword>
<dbReference type="InterPro" id="IPR036396">
    <property type="entry name" value="Cyt_P450_sf"/>
</dbReference>
<evidence type="ECO:0000256" key="5">
    <source>
        <dbReference type="ARBA" id="ARBA00023002"/>
    </source>
</evidence>
<keyword evidence="7 10" id="KW-0503">Monooxygenase</keyword>
<comment type="caution">
    <text evidence="12">The sequence shown here is derived from an EMBL/GenBank/DDBJ whole genome shotgun (WGS) entry which is preliminary data.</text>
</comment>
<dbReference type="Pfam" id="PF00067">
    <property type="entry name" value="p450"/>
    <property type="match status" value="1"/>
</dbReference>
<dbReference type="PRINTS" id="PR00463">
    <property type="entry name" value="EP450I"/>
</dbReference>
<dbReference type="OMA" id="ATNKFLF"/>
<dbReference type="CDD" id="cd11043">
    <property type="entry name" value="CYP90-like"/>
    <property type="match status" value="1"/>
</dbReference>
<reference evidence="12 13" key="1">
    <citation type="journal article" date="2021" name="Nat. Plants">
        <title>The Taxus genome provides insights into paclitaxel biosynthesis.</title>
        <authorList>
            <person name="Xiong X."/>
            <person name="Gou J."/>
            <person name="Liao Q."/>
            <person name="Li Y."/>
            <person name="Zhou Q."/>
            <person name="Bi G."/>
            <person name="Li C."/>
            <person name="Du R."/>
            <person name="Wang X."/>
            <person name="Sun T."/>
            <person name="Guo L."/>
            <person name="Liang H."/>
            <person name="Lu P."/>
            <person name="Wu Y."/>
            <person name="Zhang Z."/>
            <person name="Ro D.K."/>
            <person name="Shang Y."/>
            <person name="Huang S."/>
            <person name="Yan J."/>
        </authorList>
    </citation>
    <scope>NUCLEOTIDE SEQUENCE [LARGE SCALE GENOMIC DNA]</scope>
    <source>
        <strain evidence="12">Ta-2019</strain>
    </source>
</reference>
<organism evidence="12 13">
    <name type="scientific">Taxus chinensis</name>
    <name type="common">Chinese yew</name>
    <name type="synonym">Taxus wallichiana var. chinensis</name>
    <dbReference type="NCBI Taxonomy" id="29808"/>
    <lineage>
        <taxon>Eukaryota</taxon>
        <taxon>Viridiplantae</taxon>
        <taxon>Streptophyta</taxon>
        <taxon>Embryophyta</taxon>
        <taxon>Tracheophyta</taxon>
        <taxon>Spermatophyta</taxon>
        <taxon>Pinopsida</taxon>
        <taxon>Pinidae</taxon>
        <taxon>Conifers II</taxon>
        <taxon>Cupressales</taxon>
        <taxon>Taxaceae</taxon>
        <taxon>Taxus</taxon>
    </lineage>
</organism>
<dbReference type="AlphaFoldDB" id="A0AA38CDN5"/>
<dbReference type="InterPro" id="IPR001128">
    <property type="entry name" value="Cyt_P450"/>
</dbReference>
<keyword evidence="11" id="KW-0472">Membrane</keyword>
<dbReference type="PANTHER" id="PTHR24286">
    <property type="entry name" value="CYTOCHROME P450 26"/>
    <property type="match status" value="1"/>
</dbReference>
<comment type="cofactor">
    <cofactor evidence="9">
        <name>heme</name>
        <dbReference type="ChEBI" id="CHEBI:30413"/>
    </cofactor>
</comment>
<feature type="binding site" description="axial binding residue" evidence="9">
    <location>
        <position position="445"/>
    </location>
    <ligand>
        <name>heme</name>
        <dbReference type="ChEBI" id="CHEBI:30413"/>
    </ligand>
    <ligandPart>
        <name>Fe</name>
        <dbReference type="ChEBI" id="CHEBI:18248"/>
    </ligandPart>
</feature>
<evidence type="ECO:0000256" key="6">
    <source>
        <dbReference type="ARBA" id="ARBA00023004"/>
    </source>
</evidence>
<keyword evidence="3 9" id="KW-0349">Heme</keyword>
<evidence type="ECO:0000313" key="12">
    <source>
        <dbReference type="EMBL" id="KAH9297121.1"/>
    </source>
</evidence>
<accession>A0AA38CDN5</accession>
<keyword evidence="13" id="KW-1185">Reference proteome</keyword>
<evidence type="ECO:0000256" key="3">
    <source>
        <dbReference type="ARBA" id="ARBA00022617"/>
    </source>
</evidence>
<dbReference type="GO" id="GO:0016705">
    <property type="term" value="F:oxidoreductase activity, acting on paired donors, with incorporation or reduction of molecular oxygen"/>
    <property type="evidence" value="ECO:0007669"/>
    <property type="project" value="InterPro"/>
</dbReference>
<comment type="pathway">
    <text evidence="1">Alkaloid biosynthesis; taxol biosynthesis.</text>
</comment>
<dbReference type="GO" id="GO:0042617">
    <property type="term" value="P:paclitaxel biosynthetic process"/>
    <property type="evidence" value="ECO:0007669"/>
    <property type="project" value="UniProtKB-KW"/>
</dbReference>
<evidence type="ECO:0000256" key="2">
    <source>
        <dbReference type="ARBA" id="ARBA00010617"/>
    </source>
</evidence>
<comment type="similarity">
    <text evidence="2 10">Belongs to the cytochrome P450 family.</text>
</comment>
<keyword evidence="6 9" id="KW-0408">Iron</keyword>
<dbReference type="InterPro" id="IPR002401">
    <property type="entry name" value="Cyt_P450_E_grp-I"/>
</dbReference>
<dbReference type="FunFam" id="1.10.630.10:FF:000022">
    <property type="entry name" value="Taxadiene 5-alpha hydroxylase"/>
    <property type="match status" value="1"/>
</dbReference>
<proteinExistence type="inferred from homology"/>
<keyword evidence="5 10" id="KW-0560">Oxidoreductase</keyword>
<dbReference type="PRINTS" id="PR00385">
    <property type="entry name" value="P450"/>
</dbReference>
<dbReference type="GO" id="GO:0020037">
    <property type="term" value="F:heme binding"/>
    <property type="evidence" value="ECO:0007669"/>
    <property type="project" value="InterPro"/>
</dbReference>
<dbReference type="InterPro" id="IPR017972">
    <property type="entry name" value="Cyt_P450_CS"/>
</dbReference>
<evidence type="ECO:0000256" key="8">
    <source>
        <dbReference type="ARBA" id="ARBA00023059"/>
    </source>
</evidence>
<dbReference type="Proteomes" id="UP000824469">
    <property type="component" value="Unassembled WGS sequence"/>
</dbReference>
<sequence>MDALYKSTVAKFNEVIQLDCSTEFFSIALSSIAGILLLLLLFRSKRHSSLKLPPGKLGIPFIGESFIFLRALRSNSLEQFFDERVKKFGLVFKTSLIGHPTVVLCGPAGNRLILSNEEKLVQMSWPAQFMKLMGENSVATRRGEDHIVMRSALAGFFGPGALQSYIGKMNTEIQSHINEKWKGKDEVNVLPLVRELVFNISAILFFNIYDKQEQDRLHKLLETILVGSFALPIDLPGFGFHRALQGRAKLNKIMLSLIKKRKEDLQSGSATATQDLLSVLLTFRDDKGTPLTNDEILDNFSSLLHASYDTTTSPMALIFKLLSSNPECYQKVVQEQLEILSNKEEGEEITWKDLKAMKYTWQVAQETLRMFPPVFGTFRKAITDIQYDGYTIPKGWKLLWTTYSTHPKDLYFNEPEKFMPSRFDQEGKHVAPYTFLPFGGGQRSCVGWEFSKMEILLFVHHFVKTFSSYTPVDPDEKISGDPLPPLPSKGFSIKLFPRP</sequence>
<evidence type="ECO:0000256" key="1">
    <source>
        <dbReference type="ARBA" id="ARBA00005122"/>
    </source>
</evidence>
<evidence type="ECO:0000313" key="13">
    <source>
        <dbReference type="Proteomes" id="UP000824469"/>
    </source>
</evidence>
<evidence type="ECO:0000256" key="11">
    <source>
        <dbReference type="SAM" id="Phobius"/>
    </source>
</evidence>
<dbReference type="EMBL" id="JAHRHJ020000010">
    <property type="protein sequence ID" value="KAH9297121.1"/>
    <property type="molecule type" value="Genomic_DNA"/>
</dbReference>
<dbReference type="PANTHER" id="PTHR24286:SF384">
    <property type="entry name" value="P450, PUTATIVE (EUROFUNG)-RELATED"/>
    <property type="match status" value="1"/>
</dbReference>
<dbReference type="SMR" id="A0AA38CDN5"/>
<keyword evidence="11" id="KW-0812">Transmembrane</keyword>
<dbReference type="PROSITE" id="PS00086">
    <property type="entry name" value="CYTOCHROME_P450"/>
    <property type="match status" value="1"/>
</dbReference>